<dbReference type="InterPro" id="IPR025577">
    <property type="entry name" value="FlxA"/>
</dbReference>
<feature type="compositionally biased region" description="Basic and acidic residues" evidence="1">
    <location>
        <begin position="243"/>
        <end position="255"/>
    </location>
</feature>
<accession>A0AAX0B933</accession>
<proteinExistence type="predicted"/>
<dbReference type="EMBL" id="JABSWW010000001">
    <property type="protein sequence ID" value="NRT91925.1"/>
    <property type="molecule type" value="Genomic_DNA"/>
</dbReference>
<evidence type="ECO:0000256" key="1">
    <source>
        <dbReference type="SAM" id="MobiDB-lite"/>
    </source>
</evidence>
<comment type="caution">
    <text evidence="2">The sequence shown here is derived from an EMBL/GenBank/DDBJ whole genome shotgun (WGS) entry which is preliminary data.</text>
</comment>
<dbReference type="Pfam" id="PF14282">
    <property type="entry name" value="FlxA"/>
    <property type="match status" value="1"/>
</dbReference>
<protein>
    <submittedName>
        <fullName evidence="2">Chromosome segregation ATPase</fullName>
    </submittedName>
</protein>
<feature type="region of interest" description="Disordered" evidence="1">
    <location>
        <begin position="1"/>
        <end position="38"/>
    </location>
</feature>
<feature type="region of interest" description="Disordered" evidence="1">
    <location>
        <begin position="193"/>
        <end position="255"/>
    </location>
</feature>
<dbReference type="Proteomes" id="UP001193748">
    <property type="component" value="Unassembled WGS sequence"/>
</dbReference>
<reference evidence="2" key="2">
    <citation type="journal article" date="2022" name="Nat. Biotechnol.">
        <title>Carbon-negative production of acetone and isopropanol by gas fermentation at industrial pilot scale.</title>
        <authorList>
            <person name="Liew F.E."/>
            <person name="Nogle R."/>
            <person name="Abdalla T."/>
            <person name="Rasor B.J."/>
            <person name="Canter C."/>
            <person name="Jensen R.O."/>
            <person name="Wang L."/>
            <person name="Strutz J."/>
            <person name="Chirania P."/>
            <person name="De Tissera S."/>
            <person name="Mueller A.P."/>
            <person name="Ruan Z."/>
            <person name="Gao A."/>
            <person name="Tran L."/>
            <person name="Engle N.L."/>
            <person name="Bromley J.C."/>
            <person name="Daniell J."/>
            <person name="Conrado R."/>
            <person name="Tschaplinski T.J."/>
            <person name="Giannone R.J."/>
            <person name="Hettich R.L."/>
            <person name="Karim A.S."/>
            <person name="Simpson S.D."/>
            <person name="Brown S.D."/>
            <person name="Leang C."/>
            <person name="Jewett M.C."/>
            <person name="Kopke M."/>
        </authorList>
    </citation>
    <scope>NUCLEOTIDE SEQUENCE</scope>
    <source>
        <strain evidence="2">DJ080</strain>
    </source>
</reference>
<name>A0AAX0B933_CLOBE</name>
<feature type="compositionally biased region" description="Basic and acidic residues" evidence="1">
    <location>
        <begin position="20"/>
        <end position="29"/>
    </location>
</feature>
<feature type="compositionally biased region" description="Polar residues" evidence="1">
    <location>
        <begin position="1"/>
        <end position="16"/>
    </location>
</feature>
<feature type="compositionally biased region" description="Basic and acidic residues" evidence="1">
    <location>
        <begin position="193"/>
        <end position="231"/>
    </location>
</feature>
<evidence type="ECO:0000313" key="2">
    <source>
        <dbReference type="EMBL" id="NRT91925.1"/>
    </source>
</evidence>
<evidence type="ECO:0000313" key="3">
    <source>
        <dbReference type="Proteomes" id="UP001193748"/>
    </source>
</evidence>
<dbReference type="RefSeq" id="WP_173712156.1">
    <property type="nucleotide sequence ID" value="NZ_JABSWW010000001.1"/>
</dbReference>
<gene>
    <name evidence="2" type="ORF">B0H41_005604</name>
</gene>
<sequence>MLRASSQNNLLSINNKYNHKLQDIQDKKGSKSNSNSSIKATLTNYDKAIQALEKQKQNISEQIKNIKGSKMDDKSKEMLTKDLEKKISDLDSQINKQKMEKITQKEEREKANEEKQKSEGIEKNSDGKEIYNEKFNTMLKAYSGVSQLKTMQTVKINLENELRTEDNLKRRDKISNKLKKLKEKMETKFNEISDTMKDISNKDKQVNKRKDTNKSISNEKEAVNHKEKNEEMQSSNDNGEDNYMDKSKTKVDEYV</sequence>
<reference evidence="2" key="1">
    <citation type="submission" date="2020-05" db="EMBL/GenBank/DDBJ databases">
        <authorList>
            <person name="Brown S."/>
            <person name="Huntemann M."/>
            <person name="Clum A."/>
            <person name="Spunde A."/>
            <person name="Palaniappan K."/>
            <person name="Ritter S."/>
            <person name="Mikhailova N."/>
            <person name="Chen I.-M."/>
            <person name="Stamatis D."/>
            <person name="Reddy T."/>
            <person name="O'Malley R."/>
            <person name="Daum C."/>
            <person name="Shapiro N."/>
            <person name="Ivanova N."/>
            <person name="Kyrpides N."/>
            <person name="Woyke T."/>
        </authorList>
    </citation>
    <scope>NUCLEOTIDE SEQUENCE</scope>
    <source>
        <strain evidence="2">DJ080</strain>
    </source>
</reference>
<organism evidence="2 3">
    <name type="scientific">Clostridium beijerinckii</name>
    <name type="common">Clostridium MP</name>
    <dbReference type="NCBI Taxonomy" id="1520"/>
    <lineage>
        <taxon>Bacteria</taxon>
        <taxon>Bacillati</taxon>
        <taxon>Bacillota</taxon>
        <taxon>Clostridia</taxon>
        <taxon>Eubacteriales</taxon>
        <taxon>Clostridiaceae</taxon>
        <taxon>Clostridium</taxon>
    </lineage>
</organism>
<feature type="region of interest" description="Disordered" evidence="1">
    <location>
        <begin position="101"/>
        <end position="125"/>
    </location>
</feature>
<dbReference type="AlphaFoldDB" id="A0AAX0B933"/>